<evidence type="ECO:0000313" key="2">
    <source>
        <dbReference type="EMBL" id="SIT27775.1"/>
    </source>
</evidence>
<dbReference type="KEGG" id="fln:FLA_2674"/>
<dbReference type="AlphaFoldDB" id="A0A173MGD6"/>
<keyword evidence="1" id="KW-0732">Signal</keyword>
<gene>
    <name evidence="2" type="ORF">SAMN05421788_107315</name>
</gene>
<dbReference type="EMBL" id="FTOR01000007">
    <property type="protein sequence ID" value="SIT27775.1"/>
    <property type="molecule type" value="Genomic_DNA"/>
</dbReference>
<sequence length="280" mass="30590">MNKRLAYCALLLWSATACVKNDNTTPSSTDPVIVTMHVAGVTSNYTTGNYLSGASYFQISYNTVVDGNITVSALLHRSAASDTTVSLVIPAGYKNIIRQDSTGTVNYYEKSLGYIGLVTGTTAVSIQCDNSRYKFETDADTSTTNNFTSSAYFLVNTDTISFSVQSYLTSFVYNNLKVYSLNMQELITSLRFISDSLQAALYQGQQIRLPYMRFSYNGIDHGTDVLNNDIAPGSGSTVVLNVTRVGSNNFDATFSGKVWSAKELDTLVIRQGKLTNIKLP</sequence>
<feature type="signal peptide" evidence="1">
    <location>
        <begin position="1"/>
        <end position="19"/>
    </location>
</feature>
<accession>A0A173MGD6</accession>
<evidence type="ECO:0008006" key="4">
    <source>
        <dbReference type="Google" id="ProtNLM"/>
    </source>
</evidence>
<dbReference type="PROSITE" id="PS51257">
    <property type="entry name" value="PROKAR_LIPOPROTEIN"/>
    <property type="match status" value="1"/>
</dbReference>
<dbReference type="RefSeq" id="WP_076380960.1">
    <property type="nucleotide sequence ID" value="NZ_AP017422.1"/>
</dbReference>
<keyword evidence="3" id="KW-1185">Reference proteome</keyword>
<evidence type="ECO:0000256" key="1">
    <source>
        <dbReference type="SAM" id="SignalP"/>
    </source>
</evidence>
<evidence type="ECO:0000313" key="3">
    <source>
        <dbReference type="Proteomes" id="UP000186917"/>
    </source>
</evidence>
<protein>
    <recommendedName>
        <fullName evidence="4">DUF1735 domain-containing protein</fullName>
    </recommendedName>
</protein>
<reference evidence="3" key="1">
    <citation type="submission" date="2017-01" db="EMBL/GenBank/DDBJ databases">
        <authorList>
            <person name="Varghese N."/>
            <person name="Submissions S."/>
        </authorList>
    </citation>
    <scope>NUCLEOTIDE SEQUENCE [LARGE SCALE GENOMIC DNA]</scope>
    <source>
        <strain evidence="3">DSM 21054</strain>
    </source>
</reference>
<dbReference type="Proteomes" id="UP000186917">
    <property type="component" value="Unassembled WGS sequence"/>
</dbReference>
<dbReference type="OrthoDB" id="682860at2"/>
<proteinExistence type="predicted"/>
<feature type="chain" id="PRO_5030022910" description="DUF1735 domain-containing protein" evidence="1">
    <location>
        <begin position="20"/>
        <end position="280"/>
    </location>
</feature>
<organism evidence="2 3">
    <name type="scientific">Filimonas lacunae</name>
    <dbReference type="NCBI Taxonomy" id="477680"/>
    <lineage>
        <taxon>Bacteria</taxon>
        <taxon>Pseudomonadati</taxon>
        <taxon>Bacteroidota</taxon>
        <taxon>Chitinophagia</taxon>
        <taxon>Chitinophagales</taxon>
        <taxon>Chitinophagaceae</taxon>
        <taxon>Filimonas</taxon>
    </lineage>
</organism>
<name>A0A173MGD6_9BACT</name>